<accession>A0A2D2CYH1</accession>
<dbReference type="KEGG" id="mtw:CQW49_07715"/>
<dbReference type="EMBL" id="CP023737">
    <property type="protein sequence ID" value="ATQ67792.1"/>
    <property type="molecule type" value="Genomic_DNA"/>
</dbReference>
<evidence type="ECO:0008006" key="3">
    <source>
        <dbReference type="Google" id="ProtNLM"/>
    </source>
</evidence>
<keyword evidence="2" id="KW-1185">Reference proteome</keyword>
<dbReference type="STRING" id="595536.GCA_000178815_03610"/>
<dbReference type="Gene3D" id="1.10.3210.10">
    <property type="entry name" value="Hypothetical protein af1432"/>
    <property type="match status" value="1"/>
</dbReference>
<protein>
    <recommendedName>
        <fullName evidence="3">Phosphohydrolase</fullName>
    </recommendedName>
</protein>
<reference evidence="2" key="1">
    <citation type="submission" date="2017-10" db="EMBL/GenBank/DDBJ databases">
        <title>Completed PacBio SMRT sequence of Methylosinus trichosporium OB3b reveals presence of a third large plasmid.</title>
        <authorList>
            <person name="Charles T.C."/>
            <person name="Lynch M.D.J."/>
            <person name="Heil J.R."/>
            <person name="Cheng J."/>
        </authorList>
    </citation>
    <scope>NUCLEOTIDE SEQUENCE [LARGE SCALE GENOMIC DNA]</scope>
    <source>
        <strain evidence="2">OB3b</strain>
    </source>
</reference>
<sequence>MIADVSPWAQIRGGRAMDMLHPDAAQIDFRAVADTLAQINRFAGNADKPISVAMHTLIVCDAAEPTDRPYALLHDAHEAHLGDITTPVAEALEAIARHAGEDTNAVRRALRSLKDRHDAAFLRAAGLPPPDHEQQRRIRRADVVALMTERRDFLGQPPRPWNPVFEAVPPLRKVYRLRKPADVADELYDKFRRFLPALAARTM</sequence>
<dbReference type="AlphaFoldDB" id="A0A2D2CYH1"/>
<evidence type="ECO:0000313" key="2">
    <source>
        <dbReference type="Proteomes" id="UP000230709"/>
    </source>
</evidence>
<evidence type="ECO:0000313" key="1">
    <source>
        <dbReference type="EMBL" id="ATQ67792.1"/>
    </source>
</evidence>
<name>A0A2D2CYH1_METT3</name>
<dbReference type="Proteomes" id="UP000230709">
    <property type="component" value="Chromosome"/>
</dbReference>
<gene>
    <name evidence="1" type="ORF">CQW49_07715</name>
</gene>
<dbReference type="SUPFAM" id="SSF109604">
    <property type="entry name" value="HD-domain/PDEase-like"/>
    <property type="match status" value="1"/>
</dbReference>
<organism evidence="1 2">
    <name type="scientific">Methylosinus trichosporium (strain ATCC 35070 / NCIMB 11131 / UNIQEM 75 / OB3b)</name>
    <dbReference type="NCBI Taxonomy" id="595536"/>
    <lineage>
        <taxon>Bacteria</taxon>
        <taxon>Pseudomonadati</taxon>
        <taxon>Pseudomonadota</taxon>
        <taxon>Alphaproteobacteria</taxon>
        <taxon>Hyphomicrobiales</taxon>
        <taxon>Methylocystaceae</taxon>
        <taxon>Methylosinus</taxon>
    </lineage>
</organism>
<proteinExistence type="predicted"/>
<dbReference type="RefSeq" id="WP_003611118.1">
    <property type="nucleotide sequence ID" value="NZ_ADVE02000001.1"/>
</dbReference>